<name>A0A6C0CQW5_9ZZZZ</name>
<evidence type="ECO:0000313" key="1">
    <source>
        <dbReference type="EMBL" id="QHT06617.1"/>
    </source>
</evidence>
<sequence length="152" mass="17674">MDLLDLENKLKEIGSESSSLPKEKSSNVITPVSVTKKISTISDEDLENYSDKVIPSWNDLQTIYESRWRKEKERFQAHLKANFTALIERYASGKQELFQLCVPERREKLYITAFLELFESGYAPHVGDTERIANKRVRKLLITLPHNYCSTY</sequence>
<proteinExistence type="predicted"/>
<dbReference type="AlphaFoldDB" id="A0A6C0CQW5"/>
<protein>
    <submittedName>
        <fullName evidence="1">Uncharacterized protein</fullName>
    </submittedName>
</protein>
<accession>A0A6C0CQW5</accession>
<reference evidence="1" key="1">
    <citation type="journal article" date="2020" name="Nature">
        <title>Giant virus diversity and host interactions through global metagenomics.</title>
        <authorList>
            <person name="Schulz F."/>
            <person name="Roux S."/>
            <person name="Paez-Espino D."/>
            <person name="Jungbluth S."/>
            <person name="Walsh D.A."/>
            <person name="Denef V.J."/>
            <person name="McMahon K.D."/>
            <person name="Konstantinidis K.T."/>
            <person name="Eloe-Fadrosh E.A."/>
            <person name="Kyrpides N.C."/>
            <person name="Woyke T."/>
        </authorList>
    </citation>
    <scope>NUCLEOTIDE SEQUENCE</scope>
    <source>
        <strain evidence="1">GVMAG-M-3300021425-30</strain>
    </source>
</reference>
<dbReference type="EMBL" id="MN739471">
    <property type="protein sequence ID" value="QHT06617.1"/>
    <property type="molecule type" value="Genomic_DNA"/>
</dbReference>
<organism evidence="1">
    <name type="scientific">viral metagenome</name>
    <dbReference type="NCBI Taxonomy" id="1070528"/>
    <lineage>
        <taxon>unclassified sequences</taxon>
        <taxon>metagenomes</taxon>
        <taxon>organismal metagenomes</taxon>
    </lineage>
</organism>